<dbReference type="CDD" id="cd07434">
    <property type="entry name" value="PHP_PolIIIA_DnaE2"/>
    <property type="match status" value="1"/>
</dbReference>
<evidence type="ECO:0000256" key="1">
    <source>
        <dbReference type="ARBA" id="ARBA00022490"/>
    </source>
</evidence>
<evidence type="ECO:0000313" key="13">
    <source>
        <dbReference type="Proteomes" id="UP001271769"/>
    </source>
</evidence>
<dbReference type="NCBIfam" id="TIGR00594">
    <property type="entry name" value="polc"/>
    <property type="match status" value="1"/>
</dbReference>
<dbReference type="Proteomes" id="UP001271769">
    <property type="component" value="Unassembled WGS sequence"/>
</dbReference>
<evidence type="ECO:0000256" key="4">
    <source>
        <dbReference type="ARBA" id="ARBA00022705"/>
    </source>
</evidence>
<dbReference type="InterPro" id="IPR004805">
    <property type="entry name" value="DnaE2/DnaE/PolC"/>
</dbReference>
<dbReference type="InterPro" id="IPR023073">
    <property type="entry name" value="DnaE2"/>
</dbReference>
<keyword evidence="13" id="KW-1185">Reference proteome</keyword>
<dbReference type="Pfam" id="PF02811">
    <property type="entry name" value="PHP"/>
    <property type="match status" value="1"/>
</dbReference>
<dbReference type="PANTHER" id="PTHR32294:SF4">
    <property type="entry name" value="ERROR-PRONE DNA POLYMERASE"/>
    <property type="match status" value="1"/>
</dbReference>
<keyword evidence="4 9" id="KW-0235">DNA replication</keyword>
<keyword evidence="1 9" id="KW-0963">Cytoplasm</keyword>
<dbReference type="Gene3D" id="3.20.20.140">
    <property type="entry name" value="Metal-dependent hydrolases"/>
    <property type="match status" value="1"/>
</dbReference>
<evidence type="ECO:0000256" key="5">
    <source>
        <dbReference type="ARBA" id="ARBA00022763"/>
    </source>
</evidence>
<dbReference type="PANTHER" id="PTHR32294">
    <property type="entry name" value="DNA POLYMERASE III SUBUNIT ALPHA"/>
    <property type="match status" value="1"/>
</dbReference>
<evidence type="ECO:0000256" key="3">
    <source>
        <dbReference type="ARBA" id="ARBA00022695"/>
    </source>
</evidence>
<reference evidence="12 13" key="1">
    <citation type="journal article" date="2013" name="Antonie Van Leeuwenhoek">
        <title>Dongia rigui sp. nov., isolated from freshwater of a large wetland in Korea.</title>
        <authorList>
            <person name="Baik K.S."/>
            <person name="Hwang Y.M."/>
            <person name="Choi J.S."/>
            <person name="Kwon J."/>
            <person name="Seong C.N."/>
        </authorList>
    </citation>
    <scope>NUCLEOTIDE SEQUENCE [LARGE SCALE GENOMIC DNA]</scope>
    <source>
        <strain evidence="12 13">04SU4-P</strain>
    </source>
</reference>
<dbReference type="Pfam" id="PF17657">
    <property type="entry name" value="DNA_pol3_finger"/>
    <property type="match status" value="1"/>
</dbReference>
<comment type="caution">
    <text evidence="12">The sequence shown here is derived from an EMBL/GenBank/DDBJ whole genome shotgun (WGS) entry which is preliminary data.</text>
</comment>
<keyword evidence="7 9" id="KW-0234">DNA repair</keyword>
<keyword evidence="2 9" id="KW-0808">Transferase</keyword>
<evidence type="ECO:0000256" key="9">
    <source>
        <dbReference type="HAMAP-Rule" id="MF_01902"/>
    </source>
</evidence>
<keyword evidence="5 9" id="KW-0227">DNA damage</keyword>
<evidence type="ECO:0000313" key="12">
    <source>
        <dbReference type="EMBL" id="MDY0870863.1"/>
    </source>
</evidence>
<dbReference type="RefSeq" id="WP_320499228.1">
    <property type="nucleotide sequence ID" value="NZ_JAXCLX010000001.1"/>
</dbReference>
<accession>A0ABU5DU59</accession>
<dbReference type="InterPro" id="IPR011708">
    <property type="entry name" value="DNA_pol3_alpha_NTPase_dom"/>
</dbReference>
<keyword evidence="3 9" id="KW-0548">Nucleotidyltransferase</keyword>
<feature type="domain" description="Polymerase/histidinol phosphatase N-terminal" evidence="11">
    <location>
        <begin position="31"/>
        <end position="98"/>
    </location>
</feature>
<dbReference type="Pfam" id="PF14579">
    <property type="entry name" value="HHH_6"/>
    <property type="match status" value="1"/>
</dbReference>
<dbReference type="InterPro" id="IPR003141">
    <property type="entry name" value="Pol/His_phosphatase_N"/>
</dbReference>
<dbReference type="InterPro" id="IPR029460">
    <property type="entry name" value="DNAPol_HHH"/>
</dbReference>
<sequence length="1146" mass="128621">MRRKSPSEKIIDLPVVPRPPRQDDRLDEAYVELSTMTNYSFLEAASHADDLAFTAAALGMTHLGIADRNSLAGIVRAHVGCQKAGIRLVVGCRLSFRDAPDILAYPVDRLAYGRLCELLTLGRRRAKKGECHLDYADFAAVKEGFLAIVVPVQTPHPNPSPQRGEGLNTHTMAAPSPRDSGERAGVRGGNNAPGLKAFLHLFHTHFGRDGYLALTHYYRGDDARRLRDLQALSDETGLRTIAINEVRHHHPDHKMLFDVLTCVRHHCTIDNAGFLLEKNAERHLKHGAEMRRLFRGLEDAVARTTEIAQRCTFSLNELKYEYPDEVVTPEKTPLESLREFVWKGAKWRYPEGLPKGLAGKIEHELDLIARFDYARYFLTVHDIVRFARKEGILHQGRGSAANSVVCFCLGITSIDPTKVDLLFERFISAARKEPPDIDVDFEHERREEVIQHIYKKYGRDRAGLAATIICYRSRAALRDVGRALGLSDDVINRMSKIVWGWSDKALTEDQIRQAGLDPTDRRLGLTVMLAGKLIGTPRHLSQHVGGFVISKGPLSRLVPIENAAMENRTVIQWDKDDLDAVGLLKVDILALGMLSCIRRAFDFIHRIYGKRYNLATIPQDDPMTYEMLCRADSVGVFQVESRAQMSMLPRLKPRTFYDLVIEVAIVRPGPIQGDMVHPYLRRRNGEEKSDPPKEELRAILKKTEGVPLFQEQVMRMAMVAADFTADEADELRRAMATFKKVGTIRNYHDKFVGGMLKNGYQADFAEKCFKQIEGFANYGFPESHAASFALLVYVSAWLKCHYPAVFAAALLNSQPMGFYAPAQIVRDARDHGVRVTGADVNLSGWDCDLEGGGRPTDFAKNFEDNRRRAAHGPILRLGLRQADGLKVDEMKRLVALRDGGYQSIDDLWRRSGLSPKSLARLAEADAFRSMGLDRRQALWAVKSLGEEPLPLFADVEASPMQRADLPEMPLSQQVVEDYQTLRLSLKRHPLTFLRETLARRGIILNRKLSHLKNGDRVFVGGLVLVRQRPGTASGVIFVTLEDETGIANLVVWPKVFASHRAIVMGAKLMACQGRVQIEGKPPHQVVHVVAEKLVDMSDLLITLHEDRSRFLDPPVARADEVAHGGGGPDPRERRRPALLTRSRDFH</sequence>
<evidence type="ECO:0000256" key="8">
    <source>
        <dbReference type="ARBA" id="ARBA00049244"/>
    </source>
</evidence>
<dbReference type="InterPro" id="IPR004013">
    <property type="entry name" value="PHP_dom"/>
</dbReference>
<dbReference type="SMART" id="SM00481">
    <property type="entry name" value="POLIIIAc"/>
    <property type="match status" value="1"/>
</dbReference>
<proteinExistence type="inferred from homology"/>
<gene>
    <name evidence="9" type="primary">dnaE2</name>
    <name evidence="12" type="ORF">SMD31_02975</name>
</gene>
<dbReference type="EC" id="2.7.7.7" evidence="9"/>
<dbReference type="Pfam" id="PF07733">
    <property type="entry name" value="DNA_pol3_alpha"/>
    <property type="match status" value="1"/>
</dbReference>
<comment type="catalytic activity">
    <reaction evidence="8 9">
        <text>DNA(n) + a 2'-deoxyribonucleoside 5'-triphosphate = DNA(n+1) + diphosphate</text>
        <dbReference type="Rhea" id="RHEA:22508"/>
        <dbReference type="Rhea" id="RHEA-COMP:17339"/>
        <dbReference type="Rhea" id="RHEA-COMP:17340"/>
        <dbReference type="ChEBI" id="CHEBI:33019"/>
        <dbReference type="ChEBI" id="CHEBI:61560"/>
        <dbReference type="ChEBI" id="CHEBI:173112"/>
        <dbReference type="EC" id="2.7.7.7"/>
    </reaction>
</comment>
<dbReference type="NCBIfam" id="NF004225">
    <property type="entry name" value="PRK05672.1"/>
    <property type="match status" value="1"/>
</dbReference>
<evidence type="ECO:0000256" key="2">
    <source>
        <dbReference type="ARBA" id="ARBA00022679"/>
    </source>
</evidence>
<comment type="similarity">
    <text evidence="9">Belongs to the DNA polymerase type-C family. DnaE2 subfamily.</text>
</comment>
<name>A0ABU5DU59_9PROT</name>
<protein>
    <recommendedName>
        <fullName evidence="9">Error-prone DNA polymerase</fullName>
        <ecNumber evidence="9">2.7.7.7</ecNumber>
    </recommendedName>
</protein>
<evidence type="ECO:0000256" key="10">
    <source>
        <dbReference type="SAM" id="MobiDB-lite"/>
    </source>
</evidence>
<dbReference type="InterPro" id="IPR040982">
    <property type="entry name" value="DNA_pol3_finger"/>
</dbReference>
<evidence type="ECO:0000256" key="6">
    <source>
        <dbReference type="ARBA" id="ARBA00022932"/>
    </source>
</evidence>
<keyword evidence="6 9" id="KW-0239">DNA-directed DNA polymerase</keyword>
<comment type="function">
    <text evidence="9">DNA polymerase involved in damage-induced mutagenesis and translesion synthesis (TLS). It is not the major replicative DNA polymerase.</text>
</comment>
<evidence type="ECO:0000256" key="7">
    <source>
        <dbReference type="ARBA" id="ARBA00023204"/>
    </source>
</evidence>
<dbReference type="EMBL" id="JAXCLX010000001">
    <property type="protein sequence ID" value="MDY0870863.1"/>
    <property type="molecule type" value="Genomic_DNA"/>
</dbReference>
<evidence type="ECO:0000259" key="11">
    <source>
        <dbReference type="SMART" id="SM00481"/>
    </source>
</evidence>
<organism evidence="12 13">
    <name type="scientific">Dongia rigui</name>
    <dbReference type="NCBI Taxonomy" id="940149"/>
    <lineage>
        <taxon>Bacteria</taxon>
        <taxon>Pseudomonadati</taxon>
        <taxon>Pseudomonadota</taxon>
        <taxon>Alphaproteobacteria</taxon>
        <taxon>Rhodospirillales</taxon>
        <taxon>Dongiaceae</taxon>
        <taxon>Dongia</taxon>
    </lineage>
</organism>
<feature type="region of interest" description="Disordered" evidence="10">
    <location>
        <begin position="154"/>
        <end position="187"/>
    </location>
</feature>
<dbReference type="CDD" id="cd04485">
    <property type="entry name" value="DnaE_OBF"/>
    <property type="match status" value="1"/>
</dbReference>
<dbReference type="HAMAP" id="MF_01902">
    <property type="entry name" value="DNApol_error_prone"/>
    <property type="match status" value="1"/>
</dbReference>
<feature type="region of interest" description="Disordered" evidence="10">
    <location>
        <begin position="1114"/>
        <end position="1146"/>
    </location>
</feature>
<comment type="subcellular location">
    <subcellularLocation>
        <location evidence="9">Cytoplasm</location>
    </subcellularLocation>
</comment>